<evidence type="ECO:0000256" key="5">
    <source>
        <dbReference type="SAM" id="MobiDB-lite"/>
    </source>
</evidence>
<dbReference type="GO" id="GO:0008270">
    <property type="term" value="F:zinc ion binding"/>
    <property type="evidence" value="ECO:0007669"/>
    <property type="project" value="UniProtKB-KW"/>
</dbReference>
<feature type="domain" description="B box-type" evidence="6">
    <location>
        <begin position="1"/>
        <end position="45"/>
    </location>
</feature>
<proteinExistence type="predicted"/>
<feature type="region of interest" description="Disordered" evidence="5">
    <location>
        <begin position="76"/>
        <end position="197"/>
    </location>
</feature>
<dbReference type="CDD" id="cd19821">
    <property type="entry name" value="Bbox1_BBX-like"/>
    <property type="match status" value="1"/>
</dbReference>
<evidence type="ECO:0000256" key="4">
    <source>
        <dbReference type="PROSITE-ProRule" id="PRU00024"/>
    </source>
</evidence>
<protein>
    <submittedName>
        <fullName evidence="7">Putative zinc finger protein CONSTANS-LIKE 1-like isoform X2</fullName>
    </submittedName>
</protein>
<dbReference type="PANTHER" id="PTHR31717">
    <property type="entry name" value="ZINC FINGER PROTEIN CONSTANS-LIKE 10"/>
    <property type="match status" value="1"/>
</dbReference>
<evidence type="ECO:0000256" key="2">
    <source>
        <dbReference type="ARBA" id="ARBA00022771"/>
    </source>
</evidence>
<dbReference type="SMART" id="SM00336">
    <property type="entry name" value="BBOX"/>
    <property type="match status" value="1"/>
</dbReference>
<dbReference type="InterPro" id="IPR000315">
    <property type="entry name" value="Znf_B-box"/>
</dbReference>
<keyword evidence="2 4" id="KW-0863">Zinc-finger</keyword>
<sequence length="197" mass="21262">MKKCELCNSIARIYCDSDQASLCWDCDEKVHTANFIVTKHSRTLLCHACQSPTPWTGSGTKLGPTVSVCDSCVRSSNNNNNDNDEDDDVDVDVDSEDHTDEDDDGDGDEDDGENQVVPLSYTSLPPPPPPPPLVSNSSRSEESSSSSRLYSTGREGLSRSTITFSSKRTRESTADLCSQGTGASGENSDHKIGSCSW</sequence>
<gene>
    <name evidence="7" type="ORF">Din_026611</name>
</gene>
<feature type="compositionally biased region" description="Acidic residues" evidence="5">
    <location>
        <begin position="82"/>
        <end position="113"/>
    </location>
</feature>
<feature type="compositionally biased region" description="Basic and acidic residues" evidence="5">
    <location>
        <begin position="187"/>
        <end position="197"/>
    </location>
</feature>
<dbReference type="PROSITE" id="PS50119">
    <property type="entry name" value="ZF_BBOX"/>
    <property type="match status" value="1"/>
</dbReference>
<evidence type="ECO:0000256" key="3">
    <source>
        <dbReference type="ARBA" id="ARBA00022833"/>
    </source>
</evidence>
<reference evidence="7" key="1">
    <citation type="submission" date="2019-08" db="EMBL/GenBank/DDBJ databases">
        <title>Reference gene set and small RNA set construction with multiple tissues from Davidia involucrata Baill.</title>
        <authorList>
            <person name="Yang H."/>
            <person name="Zhou C."/>
            <person name="Li G."/>
            <person name="Wang J."/>
            <person name="Gao P."/>
            <person name="Wang M."/>
            <person name="Wang R."/>
            <person name="Zhao Y."/>
        </authorList>
    </citation>
    <scope>NUCLEOTIDE SEQUENCE</scope>
    <source>
        <tissue evidence="7">Mixed with DoveR01_LX</tissue>
    </source>
</reference>
<dbReference type="InterPro" id="IPR049808">
    <property type="entry name" value="CONSTANS-like_Bbox1"/>
</dbReference>
<keyword evidence="3" id="KW-0862">Zinc</keyword>
<feature type="compositionally biased region" description="Low complexity" evidence="5">
    <location>
        <begin position="134"/>
        <end position="148"/>
    </location>
</feature>
<organism evidence="7">
    <name type="scientific">Davidia involucrata</name>
    <name type="common">Dove tree</name>
    <dbReference type="NCBI Taxonomy" id="16924"/>
    <lineage>
        <taxon>Eukaryota</taxon>
        <taxon>Viridiplantae</taxon>
        <taxon>Streptophyta</taxon>
        <taxon>Embryophyta</taxon>
        <taxon>Tracheophyta</taxon>
        <taxon>Spermatophyta</taxon>
        <taxon>Magnoliopsida</taxon>
        <taxon>eudicotyledons</taxon>
        <taxon>Gunneridae</taxon>
        <taxon>Pentapetalae</taxon>
        <taxon>asterids</taxon>
        <taxon>Cornales</taxon>
        <taxon>Nyssaceae</taxon>
        <taxon>Davidia</taxon>
    </lineage>
</organism>
<feature type="compositionally biased region" description="Polar residues" evidence="5">
    <location>
        <begin position="175"/>
        <end position="186"/>
    </location>
</feature>
<feature type="compositionally biased region" description="Pro residues" evidence="5">
    <location>
        <begin position="124"/>
        <end position="133"/>
    </location>
</feature>
<dbReference type="PANTHER" id="PTHR31717:SF60">
    <property type="entry name" value="B-BOX TYPE ZINC FINGER FAMILY PROTEIN"/>
    <property type="match status" value="1"/>
</dbReference>
<feature type="compositionally biased region" description="Low complexity" evidence="5">
    <location>
        <begin position="114"/>
        <end position="123"/>
    </location>
</feature>
<evidence type="ECO:0000313" key="7">
    <source>
        <dbReference type="EMBL" id="MPA57170.1"/>
    </source>
</evidence>
<dbReference type="AlphaFoldDB" id="A0A5B7AKB8"/>
<keyword evidence="1" id="KW-0479">Metal-binding</keyword>
<accession>A0A5B7AKB8</accession>
<dbReference type="Pfam" id="PF00643">
    <property type="entry name" value="zf-B_box"/>
    <property type="match status" value="1"/>
</dbReference>
<evidence type="ECO:0000256" key="1">
    <source>
        <dbReference type="ARBA" id="ARBA00022723"/>
    </source>
</evidence>
<name>A0A5B7AKB8_DAVIN</name>
<evidence type="ECO:0000259" key="6">
    <source>
        <dbReference type="PROSITE" id="PS50119"/>
    </source>
</evidence>
<dbReference type="EMBL" id="GHES01026611">
    <property type="protein sequence ID" value="MPA57170.1"/>
    <property type="molecule type" value="Transcribed_RNA"/>
</dbReference>